<organism evidence="3 4">
    <name type="scientific">Corynebacterium lactis RW2-5</name>
    <dbReference type="NCBI Taxonomy" id="1408189"/>
    <lineage>
        <taxon>Bacteria</taxon>
        <taxon>Bacillati</taxon>
        <taxon>Actinomycetota</taxon>
        <taxon>Actinomycetes</taxon>
        <taxon>Mycobacteriales</taxon>
        <taxon>Corynebacteriaceae</taxon>
        <taxon>Corynebacterium</taxon>
    </lineage>
</organism>
<keyword evidence="1" id="KW-1133">Transmembrane helix</keyword>
<dbReference type="Pfam" id="PF03703">
    <property type="entry name" value="bPH_2"/>
    <property type="match status" value="3"/>
</dbReference>
<dbReference type="InterPro" id="IPR014529">
    <property type="entry name" value="UCP026631"/>
</dbReference>
<feature type="transmembrane region" description="Helical" evidence="1">
    <location>
        <begin position="238"/>
        <end position="263"/>
    </location>
</feature>
<dbReference type="EMBL" id="CP006841">
    <property type="protein sequence ID" value="ALA68600.1"/>
    <property type="molecule type" value="Genomic_DNA"/>
</dbReference>
<sequence>MDLRETRRRVHPLTPVLKSFTLLAAVLAWVAFNMWQAIADFGALLSDWALAGVAVAIGIVVLAIIVIALLAWVSWRYIFYELTDQEVLYGSGWIIRSRRNARLDRVQAVDINQPLLPRLFGLAEIVIETAGGKDSHFKVQYLTHDECVRFRAEVLAEVEKLDTGLASGQAAPTNAQAADFQPAGTIIDARTIYGPLPVALLAASVCIGPGLFLGVFAVIAGVIAAFFTDFVAEMLTGITIGTVIAVGGVIASIFMTLSGSWEFTLRTSSKSRRLSVTAGLLETRAQSIPIDRVHGIKVIQPLWWRPWKWSRAELSVAGYGIGDKDTHNTLVPIAPNAELDDIVADLMDEIAGPERSADQAASLGAWETPASAWWLSPIDWKYQRVRATRQGLLVTNGKFWHTKYLVPWQRIQGHTLSISPFGKAAGVANVRIDMVPGSVAPIAAQLRLQDAYDLAAVIQKHKVV</sequence>
<dbReference type="Proteomes" id="UP000058446">
    <property type="component" value="Chromosome"/>
</dbReference>
<dbReference type="InterPro" id="IPR005182">
    <property type="entry name" value="YdbS-like_PH"/>
</dbReference>
<evidence type="ECO:0000259" key="2">
    <source>
        <dbReference type="Pfam" id="PF03703"/>
    </source>
</evidence>
<dbReference type="RefSeq" id="WP_053412535.1">
    <property type="nucleotide sequence ID" value="NZ_CP006841.1"/>
</dbReference>
<proteinExistence type="predicted"/>
<feature type="domain" description="YdbS-like PH" evidence="2">
    <location>
        <begin position="75"/>
        <end position="146"/>
    </location>
</feature>
<dbReference type="KEGG" id="clw:CLAC_08605"/>
<keyword evidence="1" id="KW-0472">Membrane</keyword>
<keyword evidence="1" id="KW-0812">Transmembrane</keyword>
<feature type="transmembrane region" description="Helical" evidence="1">
    <location>
        <begin position="50"/>
        <end position="73"/>
    </location>
</feature>
<dbReference type="PANTHER" id="PTHR34473">
    <property type="entry name" value="UPF0699 TRANSMEMBRANE PROTEIN YDBS"/>
    <property type="match status" value="1"/>
</dbReference>
<feature type="domain" description="YdbS-like PH" evidence="2">
    <location>
        <begin position="270"/>
        <end position="320"/>
    </location>
</feature>
<dbReference type="PATRIC" id="fig|1408189.4.peg.1721"/>
<protein>
    <recommendedName>
        <fullName evidence="2">YdbS-like PH domain-containing protein</fullName>
    </recommendedName>
</protein>
<keyword evidence="4" id="KW-1185">Reference proteome</keyword>
<feature type="transmembrane region" description="Helical" evidence="1">
    <location>
        <begin position="198"/>
        <end position="226"/>
    </location>
</feature>
<name>A0A0K2H3H2_9CORY</name>
<dbReference type="PANTHER" id="PTHR34473:SF3">
    <property type="entry name" value="TRANSMEMBRANE PROTEIN-RELATED"/>
    <property type="match status" value="1"/>
</dbReference>
<dbReference type="AlphaFoldDB" id="A0A0K2H3H2"/>
<dbReference type="OrthoDB" id="3190163at2"/>
<dbReference type="PIRSF" id="PIRSF026631">
    <property type="entry name" value="UCP026631"/>
    <property type="match status" value="1"/>
</dbReference>
<dbReference type="STRING" id="1408189.CLAC_08605"/>
<evidence type="ECO:0000313" key="3">
    <source>
        <dbReference type="EMBL" id="ALA68600.1"/>
    </source>
</evidence>
<accession>A0A0K2H3H2</accession>
<evidence type="ECO:0000256" key="1">
    <source>
        <dbReference type="SAM" id="Phobius"/>
    </source>
</evidence>
<feature type="domain" description="YdbS-like PH" evidence="2">
    <location>
        <begin position="380"/>
        <end position="454"/>
    </location>
</feature>
<evidence type="ECO:0000313" key="4">
    <source>
        <dbReference type="Proteomes" id="UP000058446"/>
    </source>
</evidence>
<reference evidence="3 4" key="1">
    <citation type="submission" date="2013-10" db="EMBL/GenBank/DDBJ databases">
        <title>Complete genome sequence of Corynebacterium lactis DSM 45799(T), isolated from raw cow milk.</title>
        <authorList>
            <person name="Ruckert C."/>
            <person name="Albersmeier A."/>
            <person name="Lipski A."/>
            <person name="Kalinowski J."/>
        </authorList>
    </citation>
    <scope>NUCLEOTIDE SEQUENCE [LARGE SCALE GENOMIC DNA]</scope>
    <source>
        <strain evidence="3 4">RW2-5</strain>
    </source>
</reference>
<feature type="transmembrane region" description="Helical" evidence="1">
    <location>
        <begin position="20"/>
        <end position="38"/>
    </location>
</feature>
<gene>
    <name evidence="3" type="ORF">CLAC_08605</name>
</gene>